<keyword evidence="3" id="KW-1185">Reference proteome</keyword>
<dbReference type="Proteomes" id="UP001187682">
    <property type="component" value="Unassembled WGS sequence"/>
</dbReference>
<comment type="caution">
    <text evidence="2">The sequence shown here is derived from an EMBL/GenBank/DDBJ whole genome shotgun (WGS) entry which is preliminary data.</text>
</comment>
<dbReference type="AlphaFoldDB" id="A0AAE8MYJ0"/>
<proteinExistence type="predicted"/>
<dbReference type="PROSITE" id="PS50088">
    <property type="entry name" value="ANK_REPEAT"/>
    <property type="match status" value="6"/>
</dbReference>
<dbReference type="PROSITE" id="PS50297">
    <property type="entry name" value="ANK_REP_REGION"/>
    <property type="match status" value="4"/>
</dbReference>
<gene>
    <name evidence="2" type="ORF">DNG_04436</name>
</gene>
<feature type="repeat" description="ANK" evidence="1">
    <location>
        <begin position="19"/>
        <end position="51"/>
    </location>
</feature>
<feature type="repeat" description="ANK" evidence="1">
    <location>
        <begin position="99"/>
        <end position="128"/>
    </location>
</feature>
<dbReference type="EMBL" id="ONZQ02000005">
    <property type="protein sequence ID" value="SPO01763.1"/>
    <property type="molecule type" value="Genomic_DNA"/>
</dbReference>
<organism evidence="2 3">
    <name type="scientific">Cephalotrichum gorgonifer</name>
    <dbReference type="NCBI Taxonomy" id="2041049"/>
    <lineage>
        <taxon>Eukaryota</taxon>
        <taxon>Fungi</taxon>
        <taxon>Dikarya</taxon>
        <taxon>Ascomycota</taxon>
        <taxon>Pezizomycotina</taxon>
        <taxon>Sordariomycetes</taxon>
        <taxon>Hypocreomycetidae</taxon>
        <taxon>Microascales</taxon>
        <taxon>Microascaceae</taxon>
        <taxon>Cephalotrichum</taxon>
    </lineage>
</organism>
<dbReference type="PANTHER" id="PTHR24118:SF99">
    <property type="entry name" value="POTE ANKYRIN DOMAIN FAMILY MEMBER 3C-RELATED"/>
    <property type="match status" value="1"/>
</dbReference>
<feature type="repeat" description="ANK" evidence="1">
    <location>
        <begin position="132"/>
        <end position="164"/>
    </location>
</feature>
<dbReference type="PRINTS" id="PR01415">
    <property type="entry name" value="ANKYRIN"/>
</dbReference>
<reference evidence="2" key="1">
    <citation type="submission" date="2018-03" db="EMBL/GenBank/DDBJ databases">
        <authorList>
            <person name="Guldener U."/>
        </authorList>
    </citation>
    <scope>NUCLEOTIDE SEQUENCE</scope>
</reference>
<dbReference type="InterPro" id="IPR036770">
    <property type="entry name" value="Ankyrin_rpt-contain_sf"/>
</dbReference>
<accession>A0AAE8MYJ0</accession>
<evidence type="ECO:0000313" key="2">
    <source>
        <dbReference type="EMBL" id="SPO01763.1"/>
    </source>
</evidence>
<feature type="repeat" description="ANK" evidence="1">
    <location>
        <begin position="165"/>
        <end position="197"/>
    </location>
</feature>
<feature type="repeat" description="ANK" evidence="1">
    <location>
        <begin position="65"/>
        <end position="97"/>
    </location>
</feature>
<dbReference type="Pfam" id="PF12796">
    <property type="entry name" value="Ank_2"/>
    <property type="match status" value="2"/>
</dbReference>
<dbReference type="Gene3D" id="1.25.40.20">
    <property type="entry name" value="Ankyrin repeat-containing domain"/>
    <property type="match status" value="3"/>
</dbReference>
<evidence type="ECO:0000313" key="3">
    <source>
        <dbReference type="Proteomes" id="UP001187682"/>
    </source>
</evidence>
<keyword evidence="1" id="KW-0040">ANK repeat</keyword>
<protein>
    <submittedName>
        <fullName evidence="2">Uncharacterized protein</fullName>
    </submittedName>
</protein>
<dbReference type="InterPro" id="IPR002110">
    <property type="entry name" value="Ankyrin_rpt"/>
</dbReference>
<sequence length="291" mass="30100">MTSTLLDYGASIECSVGPHGLTPLHLAVSTRSEDLVKLLLERGANPMARLRRASTEACCQPELDGGETVLHTAITTVKTALLPLLLAAGVNVSSEGIYLGRTPLHVAASRGDEATARMLLDAGADISAWCYDGRTPLHLAAEHGRVGVIKLLLGRAADAMATTPDGQTPLSLAASGGKEEAMSVLLRQTSDVLTVGQKATVMISAAKGGSLDVVELLVREGFSVNACDEKSQFSALEAAAVHSHEAVVIFLLRNGATPNASAIRASSQISQGSIRGLLDGTLPLPPGSPVK</sequence>
<feature type="repeat" description="ANK" evidence="1">
    <location>
        <begin position="197"/>
        <end position="229"/>
    </location>
</feature>
<dbReference type="Pfam" id="PF00023">
    <property type="entry name" value="Ank"/>
    <property type="match status" value="2"/>
</dbReference>
<evidence type="ECO:0000256" key="1">
    <source>
        <dbReference type="PROSITE-ProRule" id="PRU00023"/>
    </source>
</evidence>
<dbReference type="PANTHER" id="PTHR24118">
    <property type="entry name" value="POTE ANKYRIN DOMAIN"/>
    <property type="match status" value="1"/>
</dbReference>
<dbReference type="SMART" id="SM00248">
    <property type="entry name" value="ANK"/>
    <property type="match status" value="7"/>
</dbReference>
<name>A0AAE8MYJ0_9PEZI</name>
<dbReference type="SUPFAM" id="SSF48403">
    <property type="entry name" value="Ankyrin repeat"/>
    <property type="match status" value="1"/>
</dbReference>